<comment type="caution">
    <text evidence="12">The sequence shown here is derived from an EMBL/GenBank/DDBJ whole genome shotgun (WGS) entry which is preliminary data.</text>
</comment>
<dbReference type="PANTHER" id="PTHR23073">
    <property type="entry name" value="26S PROTEASOME REGULATORY SUBUNIT"/>
    <property type="match status" value="1"/>
</dbReference>
<accession>A0A7C3J483</accession>
<evidence type="ECO:0000259" key="11">
    <source>
        <dbReference type="SMART" id="SM00382"/>
    </source>
</evidence>
<feature type="binding site" evidence="9">
    <location>
        <position position="322"/>
    </location>
    <ligand>
        <name>ATP</name>
        <dbReference type="ChEBI" id="CHEBI:30616"/>
    </ligand>
</feature>
<evidence type="ECO:0000256" key="2">
    <source>
        <dbReference type="ARBA" id="ARBA00006914"/>
    </source>
</evidence>
<dbReference type="AlphaFoldDB" id="A0A7C3J483"/>
<dbReference type="Gene3D" id="3.40.50.300">
    <property type="entry name" value="P-loop containing nucleotide triphosphate hydrolases"/>
    <property type="match status" value="1"/>
</dbReference>
<evidence type="ECO:0000256" key="1">
    <source>
        <dbReference type="ARBA" id="ARBA00004496"/>
    </source>
</evidence>
<dbReference type="InterPro" id="IPR023501">
    <property type="entry name" value="Nucleotidase_PAN"/>
</dbReference>
<dbReference type="InterPro" id="IPR032501">
    <property type="entry name" value="Prot_ATP_ID_OB_2nd"/>
</dbReference>
<keyword evidence="5 9" id="KW-0067">ATP-binding</keyword>
<evidence type="ECO:0000256" key="4">
    <source>
        <dbReference type="ARBA" id="ARBA00022741"/>
    </source>
</evidence>
<evidence type="ECO:0000256" key="8">
    <source>
        <dbReference type="ARBA" id="ARBA00023186"/>
    </source>
</evidence>
<dbReference type="FunFam" id="3.40.50.300:FF:000033">
    <property type="entry name" value="26S protease regulatory subunit 6B"/>
    <property type="match status" value="1"/>
</dbReference>
<feature type="binding site" evidence="9">
    <location>
        <begin position="183"/>
        <end position="188"/>
    </location>
    <ligand>
        <name>ATP</name>
        <dbReference type="ChEBI" id="CHEBI:30616"/>
    </ligand>
</feature>
<keyword evidence="8 9" id="KW-0143">Chaperone</keyword>
<proteinExistence type="inferred from homology"/>
<dbReference type="GO" id="GO:0005524">
    <property type="term" value="F:ATP binding"/>
    <property type="evidence" value="ECO:0007669"/>
    <property type="project" value="UniProtKB-UniRule"/>
</dbReference>
<dbReference type="InterPro" id="IPR003960">
    <property type="entry name" value="ATPase_AAA_CS"/>
</dbReference>
<keyword evidence="3 9" id="KW-0963">Cytoplasm</keyword>
<evidence type="ECO:0000256" key="3">
    <source>
        <dbReference type="ARBA" id="ARBA00022490"/>
    </source>
</evidence>
<comment type="subunit">
    <text evidence="9">Homohexamer. The hexameric complex has a two-ring architecture resembling a top hat that caps the 20S proteasome core at one or both ends. Upon ATP-binding, the C-terminus of PAN interacts with the alpha-rings of the proteasome core by binding to the intersubunit pockets.</text>
</comment>
<dbReference type="InterPro" id="IPR027417">
    <property type="entry name" value="P-loop_NTPase"/>
</dbReference>
<dbReference type="NCBIfam" id="NF003069">
    <property type="entry name" value="PRK03992.1"/>
    <property type="match status" value="1"/>
</dbReference>
<feature type="coiled-coil region" evidence="9">
    <location>
        <begin position="18"/>
        <end position="59"/>
    </location>
</feature>
<comment type="function">
    <text evidence="9">ATPase which is responsible for recognizing, binding, unfolding and translocation of substrate proteins into the archaeal 20S proteasome core particle. Is essential for opening the gate of the 20S proteasome via an interaction with its C-terminus, thereby allowing substrate entry and access to the site of proteolysis. Thus, the C-termini of the proteasomal ATPase function like a 'key in a lock' to induce gate opening and therefore regulate proteolysis. Unfolding activity requires energy from ATP hydrolysis, whereas ATP binding alone promotes ATPase-20S proteasome association which triggers gate opening, and supports translocation of unfolded substrates.</text>
</comment>
<dbReference type="InterPro" id="IPR041569">
    <property type="entry name" value="AAA_lid_3"/>
</dbReference>
<keyword evidence="4 9" id="KW-0547">Nucleotide-binding</keyword>
<dbReference type="Pfam" id="PF00004">
    <property type="entry name" value="AAA"/>
    <property type="match status" value="1"/>
</dbReference>
<dbReference type="Pfam" id="PF16450">
    <property type="entry name" value="Prot_ATP_ID_OB_C"/>
    <property type="match status" value="1"/>
</dbReference>
<evidence type="ECO:0000256" key="7">
    <source>
        <dbReference type="ARBA" id="ARBA00023054"/>
    </source>
</evidence>
<dbReference type="GO" id="GO:0010498">
    <property type="term" value="P:proteasomal protein catabolic process"/>
    <property type="evidence" value="ECO:0007669"/>
    <property type="project" value="UniProtKB-UniRule"/>
</dbReference>
<dbReference type="Pfam" id="PF17862">
    <property type="entry name" value="AAA_lid_3"/>
    <property type="match status" value="1"/>
</dbReference>
<dbReference type="Gene3D" id="1.10.8.60">
    <property type="match status" value="1"/>
</dbReference>
<dbReference type="InterPro" id="IPR003593">
    <property type="entry name" value="AAA+_ATPase"/>
</dbReference>
<keyword evidence="7 9" id="KW-0175">Coiled coil</keyword>
<evidence type="ECO:0000256" key="6">
    <source>
        <dbReference type="ARBA" id="ARBA00022942"/>
    </source>
</evidence>
<dbReference type="InterPro" id="IPR050221">
    <property type="entry name" value="26S_Proteasome_ATPase"/>
</dbReference>
<evidence type="ECO:0000256" key="10">
    <source>
        <dbReference type="RuleBase" id="RU003651"/>
    </source>
</evidence>
<feature type="domain" description="AAA+ ATPase" evidence="11">
    <location>
        <begin position="172"/>
        <end position="311"/>
    </location>
</feature>
<dbReference type="GO" id="GO:0043335">
    <property type="term" value="P:protein unfolding"/>
    <property type="evidence" value="ECO:0007669"/>
    <property type="project" value="UniProtKB-UniRule"/>
</dbReference>
<evidence type="ECO:0000256" key="9">
    <source>
        <dbReference type="HAMAP-Rule" id="MF_00553"/>
    </source>
</evidence>
<dbReference type="SUPFAM" id="SSF52540">
    <property type="entry name" value="P-loop containing nucleoside triphosphate hydrolases"/>
    <property type="match status" value="1"/>
</dbReference>
<evidence type="ECO:0000256" key="5">
    <source>
        <dbReference type="ARBA" id="ARBA00022840"/>
    </source>
</evidence>
<gene>
    <name evidence="9" type="primary">pan</name>
    <name evidence="12" type="ORF">ENS19_06485</name>
</gene>
<dbReference type="SMART" id="SM00382">
    <property type="entry name" value="AAA"/>
    <property type="match status" value="1"/>
</dbReference>
<evidence type="ECO:0000313" key="12">
    <source>
        <dbReference type="EMBL" id="HFK20913.1"/>
    </source>
</evidence>
<dbReference type="GO" id="GO:0022623">
    <property type="term" value="C:proteasome-activating nucleotidase complex"/>
    <property type="evidence" value="ECO:0007669"/>
    <property type="project" value="UniProtKB-UniRule"/>
</dbReference>
<organism evidence="12">
    <name type="scientific">Candidatus Methanomethylicus mesodigestus</name>
    <dbReference type="NCBI Taxonomy" id="1867258"/>
    <lineage>
        <taxon>Archaea</taxon>
        <taxon>Thermoproteota</taxon>
        <taxon>Methanosuratincolia</taxon>
        <taxon>Candidatus Methanomethylicales</taxon>
        <taxon>Candidatus Methanomethylicaceae</taxon>
        <taxon>Candidatus Methanomethylicus</taxon>
    </lineage>
</organism>
<keyword evidence="6 9" id="KW-0647">Proteasome</keyword>
<sequence length="395" mass="43990">MAENIDYKDDGSTLLLQLKKLEQRALELEGERRDWIFERERLQREIQILRAEIEKLTVPPHIEGNVTDILEDGRVVVKSSTGPSLVVNVLKNVDVSKLTPGKRVALSQRNFAVLDLLPDSLDMYIKAMEVLDSPKVTYSDIGGLNNQITELRELIELPLIKPQAFEKVGIEPPKGVLFHGPPGCGKTLLAKAVANETKATFIKVVASELVQKYIGEGARMVRELFQLARAKAPSIVFIDEIDAIGGRRADISISGEREVQRTLLQLLSELDGFSARGDVKIIGATNRIDLLDPALLRAGRFDRVLEIPAPDLKGRENIFRIHVSKMNVMKEVSLNELAKLTEGATGAEIKAICTEAGLFAIRDDRETVMRKDFIKAIDKLLKREERKHAASGTYL</sequence>
<name>A0A7C3J483_9CREN</name>
<comment type="similarity">
    <text evidence="2 9 10">Belongs to the AAA ATPase family.</text>
</comment>
<dbReference type="GO" id="GO:0005737">
    <property type="term" value="C:cytoplasm"/>
    <property type="evidence" value="ECO:0007669"/>
    <property type="project" value="UniProtKB-SubCell"/>
</dbReference>
<protein>
    <recommendedName>
        <fullName evidence="9">Proteasome-activating nucleotidase</fullName>
        <shortName evidence="9">PAN</shortName>
    </recommendedName>
    <alternativeName>
        <fullName evidence="9">Proteasomal ATPase</fullName>
    </alternativeName>
    <alternativeName>
        <fullName evidence="9">Proteasome regulatory ATPase</fullName>
    </alternativeName>
    <alternativeName>
        <fullName evidence="9">Proteasome regulatory particle</fullName>
    </alternativeName>
</protein>
<dbReference type="HAMAP" id="MF_00553">
    <property type="entry name" value="PAN"/>
    <property type="match status" value="1"/>
</dbReference>
<dbReference type="NCBIfam" id="TIGR01242">
    <property type="entry name" value="proteasome-activating nucleotidase"/>
    <property type="match status" value="1"/>
</dbReference>
<dbReference type="PROSITE" id="PS00674">
    <property type="entry name" value="AAA"/>
    <property type="match status" value="1"/>
</dbReference>
<comment type="subcellular location">
    <subcellularLocation>
        <location evidence="1 9">Cytoplasm</location>
    </subcellularLocation>
</comment>
<dbReference type="EMBL" id="DSTX01000011">
    <property type="protein sequence ID" value="HFK20913.1"/>
    <property type="molecule type" value="Genomic_DNA"/>
</dbReference>
<dbReference type="InterPro" id="IPR003959">
    <property type="entry name" value="ATPase_AAA_core"/>
</dbReference>
<dbReference type="FunFam" id="1.10.8.60:FF:000006">
    <property type="entry name" value="26S protease regulatory subunit 8"/>
    <property type="match status" value="1"/>
</dbReference>
<dbReference type="InterPro" id="IPR012340">
    <property type="entry name" value="NA-bd_OB-fold"/>
</dbReference>
<reference evidence="12" key="1">
    <citation type="journal article" date="2020" name="mSystems">
        <title>Genome- and Community-Level Interaction Insights into Carbon Utilization and Element Cycling Functions of Hydrothermarchaeota in Hydrothermal Sediment.</title>
        <authorList>
            <person name="Zhou Z."/>
            <person name="Liu Y."/>
            <person name="Xu W."/>
            <person name="Pan J."/>
            <person name="Luo Z.H."/>
            <person name="Li M."/>
        </authorList>
    </citation>
    <scope>NUCLEOTIDE SEQUENCE [LARGE SCALE GENOMIC DNA]</scope>
    <source>
        <strain evidence="12">SpSt-468</strain>
    </source>
</reference>
<comment type="domain">
    <text evidence="9">Consists of three main regions, an N-terminal coiled-coil domain that may assist in substrate recognition, an interdomain involved in PAN hexamerization, and a C-terminal ATPase domain of the AAA type.</text>
</comment>
<dbReference type="GO" id="GO:0016887">
    <property type="term" value="F:ATP hydrolysis activity"/>
    <property type="evidence" value="ECO:0007669"/>
    <property type="project" value="UniProtKB-UniRule"/>
</dbReference>
<dbReference type="Gene3D" id="2.40.50.140">
    <property type="entry name" value="Nucleic acid-binding proteins"/>
    <property type="match status" value="1"/>
</dbReference>